<evidence type="ECO:0000313" key="10">
    <source>
        <dbReference type="Proteomes" id="UP000036520"/>
    </source>
</evidence>
<organism evidence="9 10">
    <name type="scientific">Cyclobacterium amurskyense</name>
    <dbReference type="NCBI Taxonomy" id="320787"/>
    <lineage>
        <taxon>Bacteria</taxon>
        <taxon>Pseudomonadati</taxon>
        <taxon>Bacteroidota</taxon>
        <taxon>Cytophagia</taxon>
        <taxon>Cytophagales</taxon>
        <taxon>Cyclobacteriaceae</taxon>
        <taxon>Cyclobacterium</taxon>
    </lineage>
</organism>
<evidence type="ECO:0000256" key="3">
    <source>
        <dbReference type="ARBA" id="ARBA00022448"/>
    </source>
</evidence>
<keyword evidence="10" id="KW-1185">Reference proteome</keyword>
<dbReference type="AlphaFoldDB" id="A0A0H4PP92"/>
<feature type="transmembrane region" description="Helical" evidence="8">
    <location>
        <begin position="199"/>
        <end position="221"/>
    </location>
</feature>
<dbReference type="Proteomes" id="UP000036520">
    <property type="component" value="Chromosome"/>
</dbReference>
<feature type="transmembrane region" description="Helical" evidence="8">
    <location>
        <begin position="262"/>
        <end position="278"/>
    </location>
</feature>
<comment type="subcellular location">
    <subcellularLocation>
        <location evidence="1">Cell membrane</location>
        <topology evidence="1">Multi-pass membrane protein</topology>
    </subcellularLocation>
</comment>
<evidence type="ECO:0000256" key="8">
    <source>
        <dbReference type="SAM" id="Phobius"/>
    </source>
</evidence>
<protein>
    <submittedName>
        <fullName evidence="9">Transport protein</fullName>
    </submittedName>
</protein>
<dbReference type="InterPro" id="IPR002549">
    <property type="entry name" value="AI-2E-like"/>
</dbReference>
<dbReference type="KEGG" id="camu:CA2015_0580"/>
<feature type="transmembrane region" description="Helical" evidence="8">
    <location>
        <begin position="298"/>
        <end position="319"/>
    </location>
</feature>
<reference evidence="9 10" key="1">
    <citation type="submission" date="2015-07" db="EMBL/GenBank/DDBJ databases">
        <authorList>
            <person name="Kim K.M."/>
        </authorList>
    </citation>
    <scope>NUCLEOTIDE SEQUENCE [LARGE SCALE GENOMIC DNA]</scope>
    <source>
        <strain evidence="9 10">KCTC 12363</strain>
    </source>
</reference>
<evidence type="ECO:0000256" key="1">
    <source>
        <dbReference type="ARBA" id="ARBA00004651"/>
    </source>
</evidence>
<dbReference type="Pfam" id="PF01594">
    <property type="entry name" value="AI-2E_transport"/>
    <property type="match status" value="1"/>
</dbReference>
<comment type="similarity">
    <text evidence="2">Belongs to the autoinducer-2 exporter (AI-2E) (TC 2.A.86) family.</text>
</comment>
<evidence type="ECO:0000256" key="7">
    <source>
        <dbReference type="ARBA" id="ARBA00023136"/>
    </source>
</evidence>
<feature type="transmembrane region" description="Helical" evidence="8">
    <location>
        <begin position="148"/>
        <end position="165"/>
    </location>
</feature>
<feature type="transmembrane region" description="Helical" evidence="8">
    <location>
        <begin position="12"/>
        <end position="42"/>
    </location>
</feature>
<dbReference type="OrthoDB" id="9793390at2"/>
<dbReference type="GO" id="GO:0005886">
    <property type="term" value="C:plasma membrane"/>
    <property type="evidence" value="ECO:0007669"/>
    <property type="project" value="UniProtKB-SubCell"/>
</dbReference>
<proteinExistence type="inferred from homology"/>
<keyword evidence="6 8" id="KW-1133">Transmembrane helix</keyword>
<dbReference type="RefSeq" id="WP_048640529.1">
    <property type="nucleotide sequence ID" value="NZ_CAXBGM010000074.1"/>
</dbReference>
<dbReference type="EMBL" id="CP012040">
    <property type="protein sequence ID" value="AKP50047.1"/>
    <property type="molecule type" value="Genomic_DNA"/>
</dbReference>
<evidence type="ECO:0000256" key="5">
    <source>
        <dbReference type="ARBA" id="ARBA00022692"/>
    </source>
</evidence>
<evidence type="ECO:0000256" key="2">
    <source>
        <dbReference type="ARBA" id="ARBA00009773"/>
    </source>
</evidence>
<sequence>MQLSFQKAFYALAFVFLLLFAMVLAKSVLISLCFALLLSFILHPLHNILMRKGVPIILAAILVLLTFFLIILGVFTFFSAEIISLSDELTNFGDKLMNLFSDSIVYLNENVSFLGNLEKDKVLSDAKTWAKDGATEILGTTFSSTTSFFTGLFTTIIYTFLFLIYKEGLVSAFKRFAPENKKSEYHHMLKKIQLVGQKYLSGMLTLIIILGFANSTGLWIIGLDNPFLFGFLAASLSIIPYVGTTLGASIPVLYAFMSKDELWVPIAVAIMFWLIQVIESNFLSPKVVGNSVNVNALAAILSLIIGASVWGVAGMILFLPFAAMLKVVCDHYEPLQPLGMLLGDDQFNDKSSNSRSWFSKIKDKF</sequence>
<keyword evidence="5 8" id="KW-0812">Transmembrane</keyword>
<evidence type="ECO:0000256" key="6">
    <source>
        <dbReference type="ARBA" id="ARBA00022989"/>
    </source>
</evidence>
<keyword evidence="7 8" id="KW-0472">Membrane</keyword>
<accession>A0A0H4PP92</accession>
<name>A0A0H4PP92_9BACT</name>
<keyword evidence="3" id="KW-0813">Transport</keyword>
<dbReference type="PANTHER" id="PTHR21716">
    <property type="entry name" value="TRANSMEMBRANE PROTEIN"/>
    <property type="match status" value="1"/>
</dbReference>
<feature type="transmembrane region" description="Helical" evidence="8">
    <location>
        <begin position="54"/>
        <end position="78"/>
    </location>
</feature>
<dbReference type="PANTHER" id="PTHR21716:SF53">
    <property type="entry name" value="PERMEASE PERM-RELATED"/>
    <property type="match status" value="1"/>
</dbReference>
<keyword evidence="4" id="KW-1003">Cell membrane</keyword>
<feature type="transmembrane region" description="Helical" evidence="8">
    <location>
        <begin position="227"/>
        <end position="255"/>
    </location>
</feature>
<evidence type="ECO:0000313" key="9">
    <source>
        <dbReference type="EMBL" id="AKP50047.1"/>
    </source>
</evidence>
<gene>
    <name evidence="9" type="ORF">CA2015_0580</name>
</gene>
<evidence type="ECO:0000256" key="4">
    <source>
        <dbReference type="ARBA" id="ARBA00022475"/>
    </source>
</evidence>